<comment type="caution">
    <text evidence="6">The sequence shown here is derived from an EMBL/GenBank/DDBJ whole genome shotgun (WGS) entry which is preliminary data.</text>
</comment>
<feature type="domain" description="HTH merR-type" evidence="5">
    <location>
        <begin position="28"/>
        <end position="95"/>
    </location>
</feature>
<keyword evidence="1" id="KW-0678">Repressor</keyword>
<dbReference type="GO" id="GO:0003700">
    <property type="term" value="F:DNA-binding transcription factor activity"/>
    <property type="evidence" value="ECO:0007669"/>
    <property type="project" value="InterPro"/>
</dbReference>
<dbReference type="SMART" id="SM00422">
    <property type="entry name" value="HTH_MERR"/>
    <property type="match status" value="1"/>
</dbReference>
<evidence type="ECO:0000259" key="5">
    <source>
        <dbReference type="PROSITE" id="PS50937"/>
    </source>
</evidence>
<evidence type="ECO:0000313" key="7">
    <source>
        <dbReference type="Proteomes" id="UP001320898"/>
    </source>
</evidence>
<dbReference type="PANTHER" id="PTHR30204:SF69">
    <property type="entry name" value="MERR-FAMILY TRANSCRIPTIONAL REGULATOR"/>
    <property type="match status" value="1"/>
</dbReference>
<evidence type="ECO:0000313" key="6">
    <source>
        <dbReference type="EMBL" id="MCT8971113.1"/>
    </source>
</evidence>
<dbReference type="AlphaFoldDB" id="A0AAW5QXI1"/>
<protein>
    <submittedName>
        <fullName evidence="6">MerR family transcriptional regulator</fullName>
    </submittedName>
</protein>
<evidence type="ECO:0000256" key="1">
    <source>
        <dbReference type="ARBA" id="ARBA00022491"/>
    </source>
</evidence>
<dbReference type="RefSeq" id="WP_261614685.1">
    <property type="nucleotide sequence ID" value="NZ_JALIDZ010000002.1"/>
</dbReference>
<evidence type="ECO:0000256" key="4">
    <source>
        <dbReference type="ARBA" id="ARBA00023163"/>
    </source>
</evidence>
<evidence type="ECO:0000256" key="2">
    <source>
        <dbReference type="ARBA" id="ARBA00023015"/>
    </source>
</evidence>
<dbReference type="InterPro" id="IPR000551">
    <property type="entry name" value="MerR-type_HTH_dom"/>
</dbReference>
<keyword evidence="3" id="KW-0238">DNA-binding</keyword>
<gene>
    <name evidence="6" type="ORF">MUB46_04495</name>
</gene>
<keyword evidence="7" id="KW-1185">Reference proteome</keyword>
<dbReference type="Proteomes" id="UP001320898">
    <property type="component" value="Unassembled WGS sequence"/>
</dbReference>
<dbReference type="InterPro" id="IPR047057">
    <property type="entry name" value="MerR_fam"/>
</dbReference>
<evidence type="ECO:0000256" key="3">
    <source>
        <dbReference type="ARBA" id="ARBA00023125"/>
    </source>
</evidence>
<organism evidence="6 7">
    <name type="scientific">Microbaculum marinisediminis</name>
    <dbReference type="NCBI Taxonomy" id="2931392"/>
    <lineage>
        <taxon>Bacteria</taxon>
        <taxon>Pseudomonadati</taxon>
        <taxon>Pseudomonadota</taxon>
        <taxon>Alphaproteobacteria</taxon>
        <taxon>Hyphomicrobiales</taxon>
        <taxon>Tepidamorphaceae</taxon>
        <taxon>Microbaculum</taxon>
    </lineage>
</organism>
<dbReference type="GO" id="GO:0003677">
    <property type="term" value="F:DNA binding"/>
    <property type="evidence" value="ECO:0007669"/>
    <property type="project" value="UniProtKB-KW"/>
</dbReference>
<name>A0AAW5QXI1_9HYPH</name>
<proteinExistence type="predicted"/>
<dbReference type="PANTHER" id="PTHR30204">
    <property type="entry name" value="REDOX-CYCLING DRUG-SENSING TRANSCRIPTIONAL ACTIVATOR SOXR"/>
    <property type="match status" value="1"/>
</dbReference>
<dbReference type="Pfam" id="PF13411">
    <property type="entry name" value="MerR_1"/>
    <property type="match status" value="1"/>
</dbReference>
<dbReference type="EMBL" id="JALIDZ010000002">
    <property type="protein sequence ID" value="MCT8971113.1"/>
    <property type="molecule type" value="Genomic_DNA"/>
</dbReference>
<dbReference type="SUPFAM" id="SSF46955">
    <property type="entry name" value="Putative DNA-binding domain"/>
    <property type="match status" value="1"/>
</dbReference>
<dbReference type="Gene3D" id="1.10.1660.10">
    <property type="match status" value="1"/>
</dbReference>
<accession>A0AAW5QXI1</accession>
<keyword evidence="4" id="KW-0804">Transcription</keyword>
<keyword evidence="2" id="KW-0805">Transcription regulation</keyword>
<dbReference type="PROSITE" id="PS50937">
    <property type="entry name" value="HTH_MERR_2"/>
    <property type="match status" value="1"/>
</dbReference>
<dbReference type="InterPro" id="IPR009061">
    <property type="entry name" value="DNA-bd_dom_put_sf"/>
</dbReference>
<sequence length="153" mass="16772">MTHESGVLLGLPQGHGEREAGAAATRSLFTIGEIAREFGFTLRALRFYEEKGLISPRRNGNRRLYSAEDRQRLEIIANGKKIGMPLDDIHEILRAGSANDDTPMIRVALEKATARLDALEAEKAQVESFTREALKLIDGLNKKLSDKASAVAG</sequence>
<reference evidence="6 7" key="1">
    <citation type="submission" date="2022-04" db="EMBL/GenBank/DDBJ databases">
        <authorList>
            <person name="Ye Y.-Q."/>
            <person name="Du Z.-J."/>
        </authorList>
    </citation>
    <scope>NUCLEOTIDE SEQUENCE [LARGE SCALE GENOMIC DNA]</scope>
    <source>
        <strain evidence="6 7">A6E488</strain>
    </source>
</reference>